<dbReference type="PIRSF" id="PIRSF021332">
    <property type="entry name" value="DUF1054"/>
    <property type="match status" value="1"/>
</dbReference>
<dbReference type="SUPFAM" id="SSF142913">
    <property type="entry name" value="YktB/PF0168-like"/>
    <property type="match status" value="1"/>
</dbReference>
<dbReference type="Pfam" id="PF06335">
    <property type="entry name" value="DUF1054"/>
    <property type="match status" value="1"/>
</dbReference>
<sequence length="205" mass="23635">MFTHKDFSVFKIEGLDTRMAAIRAEIQPIFQELDDYMVAQLAPKLGATLPVHIAQHRRRTANAPDFTWSAMGGNKRGYKKFPHFTLGINGEYVVMWLSFIDNPQNEQAMAQALLDKPELFTGLPTDMVLNADHTKNNYHDLTKESLEEDLIRWRDVKKGEFQIGRILKSDELQSLEAEKARAYMLETYRLLLPLYQLAYPICLAE</sequence>
<dbReference type="EMBL" id="CP110232">
    <property type="protein sequence ID" value="WEG74352.1"/>
    <property type="molecule type" value="Genomic_DNA"/>
</dbReference>
<protein>
    <submittedName>
        <fullName evidence="1">DUF1054 domain-containing protein</fullName>
    </submittedName>
</protein>
<organism evidence="1 2">
    <name type="scientific">Vagococcus intermedius</name>
    <dbReference type="NCBI Taxonomy" id="2991418"/>
    <lineage>
        <taxon>Bacteria</taxon>
        <taxon>Bacillati</taxon>
        <taxon>Bacillota</taxon>
        <taxon>Bacilli</taxon>
        <taxon>Lactobacillales</taxon>
        <taxon>Enterococcaceae</taxon>
        <taxon>Vagococcus</taxon>
    </lineage>
</organism>
<gene>
    <name evidence="1" type="ORF">OL234_09720</name>
</gene>
<dbReference type="RefSeq" id="WP_275470152.1">
    <property type="nucleotide sequence ID" value="NZ_CP110232.1"/>
</dbReference>
<dbReference type="InterPro" id="IPR009403">
    <property type="entry name" value="UPF0637"/>
</dbReference>
<dbReference type="AlphaFoldDB" id="A0AAF0CWV2"/>
<keyword evidence="2" id="KW-1185">Reference proteome</keyword>
<dbReference type="KEGG" id="vie:OL234_09720"/>
<dbReference type="Proteomes" id="UP001179647">
    <property type="component" value="Chromosome"/>
</dbReference>
<accession>A0AAF0CWV2</accession>
<proteinExistence type="predicted"/>
<dbReference type="InterPro" id="IPR053707">
    <property type="entry name" value="UPF0637_domain_sf"/>
</dbReference>
<evidence type="ECO:0000313" key="2">
    <source>
        <dbReference type="Proteomes" id="UP001179647"/>
    </source>
</evidence>
<evidence type="ECO:0000313" key="1">
    <source>
        <dbReference type="EMBL" id="WEG74352.1"/>
    </source>
</evidence>
<name>A0AAF0CWV2_9ENTE</name>
<reference evidence="1" key="1">
    <citation type="submission" date="2022-10" db="EMBL/GenBank/DDBJ databases">
        <title>Vagococcus sp. isolated from poultry meat.</title>
        <authorList>
            <person name="Johansson P."/>
            <person name="Bjorkroth J."/>
        </authorList>
    </citation>
    <scope>NUCLEOTIDE SEQUENCE</scope>
    <source>
        <strain evidence="1">STAA11</strain>
    </source>
</reference>
<dbReference type="Gene3D" id="3.30.930.20">
    <property type="entry name" value="Protein of unknown function DUF1054"/>
    <property type="match status" value="1"/>
</dbReference>